<evidence type="ECO:0000256" key="1">
    <source>
        <dbReference type="SAM" id="MobiDB-lite"/>
    </source>
</evidence>
<dbReference type="AlphaFoldDB" id="A0A8S9GX96"/>
<evidence type="ECO:0000313" key="2">
    <source>
        <dbReference type="EMBL" id="KAF2548788.1"/>
    </source>
</evidence>
<sequence>MWRCKLPVNGAISKIIWIRTSIQVIILDIARWHGYSKLVPSHVSGSLGGDGDVSASPSSSSSLASTSDREGAVEAAASMTERSVVKLAL</sequence>
<feature type="compositionally biased region" description="Low complexity" evidence="1">
    <location>
        <begin position="52"/>
        <end position="66"/>
    </location>
</feature>
<protein>
    <submittedName>
        <fullName evidence="2">Uncharacterized protein</fullName>
    </submittedName>
</protein>
<accession>A0A8S9GX96</accession>
<reference evidence="2" key="1">
    <citation type="submission" date="2019-12" db="EMBL/GenBank/DDBJ databases">
        <title>Genome sequencing and annotation of Brassica cretica.</title>
        <authorList>
            <person name="Studholme D.J."/>
            <person name="Sarris P.F."/>
        </authorList>
    </citation>
    <scope>NUCLEOTIDE SEQUENCE</scope>
    <source>
        <strain evidence="2">PFS-102/07</strain>
        <tissue evidence="2">Leaf</tissue>
    </source>
</reference>
<name>A0A8S9GX96_BRACR</name>
<feature type="region of interest" description="Disordered" evidence="1">
    <location>
        <begin position="47"/>
        <end position="89"/>
    </location>
</feature>
<organism evidence="2">
    <name type="scientific">Brassica cretica</name>
    <name type="common">Mustard</name>
    <dbReference type="NCBI Taxonomy" id="69181"/>
    <lineage>
        <taxon>Eukaryota</taxon>
        <taxon>Viridiplantae</taxon>
        <taxon>Streptophyta</taxon>
        <taxon>Embryophyta</taxon>
        <taxon>Tracheophyta</taxon>
        <taxon>Spermatophyta</taxon>
        <taxon>Magnoliopsida</taxon>
        <taxon>eudicotyledons</taxon>
        <taxon>Gunneridae</taxon>
        <taxon>Pentapetalae</taxon>
        <taxon>rosids</taxon>
        <taxon>malvids</taxon>
        <taxon>Brassicales</taxon>
        <taxon>Brassicaceae</taxon>
        <taxon>Brassiceae</taxon>
        <taxon>Brassica</taxon>
    </lineage>
</organism>
<dbReference type="EMBL" id="QGKY02001925">
    <property type="protein sequence ID" value="KAF2548788.1"/>
    <property type="molecule type" value="Genomic_DNA"/>
</dbReference>
<gene>
    <name evidence="2" type="ORF">F2Q70_00023211</name>
</gene>
<comment type="caution">
    <text evidence="2">The sequence shown here is derived from an EMBL/GenBank/DDBJ whole genome shotgun (WGS) entry which is preliminary data.</text>
</comment>
<proteinExistence type="predicted"/>